<dbReference type="SMART" id="SM00354">
    <property type="entry name" value="HTH_LACI"/>
    <property type="match status" value="1"/>
</dbReference>
<keyword evidence="1" id="KW-0805">Transcription regulation</keyword>
<keyword evidence="2" id="KW-0238">DNA-binding</keyword>
<dbReference type="InterPro" id="IPR028082">
    <property type="entry name" value="Peripla_BP_I"/>
</dbReference>
<dbReference type="SUPFAM" id="SSF47413">
    <property type="entry name" value="lambda repressor-like DNA-binding domains"/>
    <property type="match status" value="1"/>
</dbReference>
<evidence type="ECO:0000313" key="6">
    <source>
        <dbReference type="EMBL" id="RXS96803.1"/>
    </source>
</evidence>
<dbReference type="Pfam" id="PF00356">
    <property type="entry name" value="LacI"/>
    <property type="match status" value="1"/>
</dbReference>
<dbReference type="InterPro" id="IPR000843">
    <property type="entry name" value="HTH_LacI"/>
</dbReference>
<dbReference type="AlphaFoldDB" id="A0A4Q1SHJ3"/>
<dbReference type="CDD" id="cd01392">
    <property type="entry name" value="HTH_LacI"/>
    <property type="match status" value="1"/>
</dbReference>
<feature type="region of interest" description="Disordered" evidence="4">
    <location>
        <begin position="1"/>
        <end position="34"/>
    </location>
</feature>
<feature type="domain" description="HTH lacI-type" evidence="5">
    <location>
        <begin position="37"/>
        <end position="91"/>
    </location>
</feature>
<protein>
    <submittedName>
        <fullName evidence="6">LacI family transcriptional regulator</fullName>
    </submittedName>
</protein>
<dbReference type="Pfam" id="PF13377">
    <property type="entry name" value="Peripla_BP_3"/>
    <property type="match status" value="1"/>
</dbReference>
<name>A0A4Q1SHJ3_9BACT</name>
<dbReference type="InterPro" id="IPR010982">
    <property type="entry name" value="Lambda_DNA-bd_dom_sf"/>
</dbReference>
<dbReference type="CDD" id="cd06267">
    <property type="entry name" value="PBP1_LacI_sugar_binding-like"/>
    <property type="match status" value="1"/>
</dbReference>
<dbReference type="PANTHER" id="PTHR30146">
    <property type="entry name" value="LACI-RELATED TRANSCRIPTIONAL REPRESSOR"/>
    <property type="match status" value="1"/>
</dbReference>
<dbReference type="GO" id="GO:0000976">
    <property type="term" value="F:transcription cis-regulatory region binding"/>
    <property type="evidence" value="ECO:0007669"/>
    <property type="project" value="TreeGrafter"/>
</dbReference>
<organism evidence="6 7">
    <name type="scientific">Silvibacterium dinghuense</name>
    <dbReference type="NCBI Taxonomy" id="1560006"/>
    <lineage>
        <taxon>Bacteria</taxon>
        <taxon>Pseudomonadati</taxon>
        <taxon>Acidobacteriota</taxon>
        <taxon>Terriglobia</taxon>
        <taxon>Terriglobales</taxon>
        <taxon>Acidobacteriaceae</taxon>
        <taxon>Silvibacterium</taxon>
    </lineage>
</organism>
<dbReference type="EMBL" id="SDMK01000001">
    <property type="protein sequence ID" value="RXS96803.1"/>
    <property type="molecule type" value="Genomic_DNA"/>
</dbReference>
<sequence>MKCPEGSLQVVRKHGKERQKKSAKRSAPPGGWNADAQSMRTIAQLAGVSSATVSRVINGSTAVREETAERVRQVIREQRYFPNTSAITMKYGRSGTYGVILPDITNPFYPDFVRNFEAILLERNLELLLATTDFHTARIQQSIRRMLVRRVDGVAFLSSEEERDSLAALVHNRVPVVTADLQKTAVGVSDVAIGFAQGMAEAVRYLHGLGHREIGFVGGNEGITTSNVRRDSFVAAMQGAGLAVHEELLLTGDYRISGGVAAAESLLQIKRRPTAILTANDLTAIGVLRELHRRGVRVPEEISLVGCDDIEYCDIVSPPLTTLRISRLELAQRYMTALEAGRDVTQKGKQYWVVPTLVIRSSTGPAPKAVRKKRQK</sequence>
<dbReference type="Proteomes" id="UP000290253">
    <property type="component" value="Unassembled WGS sequence"/>
</dbReference>
<proteinExistence type="predicted"/>
<keyword evidence="7" id="KW-1185">Reference proteome</keyword>
<dbReference type="Gene3D" id="3.40.50.2300">
    <property type="match status" value="2"/>
</dbReference>
<dbReference type="GO" id="GO:0003700">
    <property type="term" value="F:DNA-binding transcription factor activity"/>
    <property type="evidence" value="ECO:0007669"/>
    <property type="project" value="TreeGrafter"/>
</dbReference>
<dbReference type="InterPro" id="IPR046335">
    <property type="entry name" value="LacI/GalR-like_sensor"/>
</dbReference>
<dbReference type="PROSITE" id="PS50932">
    <property type="entry name" value="HTH_LACI_2"/>
    <property type="match status" value="1"/>
</dbReference>
<reference evidence="6 7" key="1">
    <citation type="journal article" date="2016" name="Int. J. Syst. Evol. Microbiol.">
        <title>Acidipila dinghuensis sp. nov., an acidobacterium isolated from forest soil.</title>
        <authorList>
            <person name="Jiang Y.W."/>
            <person name="Wang J."/>
            <person name="Chen M.H."/>
            <person name="Lv Y.Y."/>
            <person name="Qiu L.H."/>
        </authorList>
    </citation>
    <scope>NUCLEOTIDE SEQUENCE [LARGE SCALE GENOMIC DNA]</scope>
    <source>
        <strain evidence="6 7">DHOF10</strain>
    </source>
</reference>
<keyword evidence="3" id="KW-0804">Transcription</keyword>
<evidence type="ECO:0000256" key="3">
    <source>
        <dbReference type="ARBA" id="ARBA00023163"/>
    </source>
</evidence>
<evidence type="ECO:0000259" key="5">
    <source>
        <dbReference type="PROSITE" id="PS50932"/>
    </source>
</evidence>
<dbReference type="Gene3D" id="1.10.260.40">
    <property type="entry name" value="lambda repressor-like DNA-binding domains"/>
    <property type="match status" value="1"/>
</dbReference>
<comment type="caution">
    <text evidence="6">The sequence shown here is derived from an EMBL/GenBank/DDBJ whole genome shotgun (WGS) entry which is preliminary data.</text>
</comment>
<dbReference type="PANTHER" id="PTHR30146:SF138">
    <property type="entry name" value="TRANSCRIPTIONAL REGULATORY PROTEIN"/>
    <property type="match status" value="1"/>
</dbReference>
<evidence type="ECO:0000256" key="1">
    <source>
        <dbReference type="ARBA" id="ARBA00023015"/>
    </source>
</evidence>
<dbReference type="OrthoDB" id="9796186at2"/>
<accession>A0A4Q1SHJ3</accession>
<dbReference type="SUPFAM" id="SSF53822">
    <property type="entry name" value="Periplasmic binding protein-like I"/>
    <property type="match status" value="1"/>
</dbReference>
<feature type="compositionally biased region" description="Basic residues" evidence="4">
    <location>
        <begin position="11"/>
        <end position="24"/>
    </location>
</feature>
<evidence type="ECO:0000256" key="4">
    <source>
        <dbReference type="SAM" id="MobiDB-lite"/>
    </source>
</evidence>
<evidence type="ECO:0000313" key="7">
    <source>
        <dbReference type="Proteomes" id="UP000290253"/>
    </source>
</evidence>
<evidence type="ECO:0000256" key="2">
    <source>
        <dbReference type="ARBA" id="ARBA00023125"/>
    </source>
</evidence>
<gene>
    <name evidence="6" type="ORF">ESZ00_02305</name>
</gene>